<reference evidence="7" key="1">
    <citation type="submission" date="2019-03" db="EMBL/GenBank/DDBJ databases">
        <title>Long read genome sequence of the mycoparasitic Pythium oligandrum ATCC 38472 isolated from sugarbeet rhizosphere.</title>
        <authorList>
            <person name="Gaulin E."/>
        </authorList>
    </citation>
    <scope>NUCLEOTIDE SEQUENCE</scope>
    <source>
        <strain evidence="7">ATCC 38472_TT</strain>
    </source>
</reference>
<proteinExistence type="inferred from homology"/>
<evidence type="ECO:0000256" key="2">
    <source>
        <dbReference type="ARBA" id="ARBA00010350"/>
    </source>
</evidence>
<evidence type="ECO:0000256" key="3">
    <source>
        <dbReference type="ARBA" id="ARBA00022692"/>
    </source>
</evidence>
<dbReference type="Pfam" id="PF01027">
    <property type="entry name" value="Bax1-I"/>
    <property type="match status" value="1"/>
</dbReference>
<comment type="similarity">
    <text evidence="2 6">Belongs to the BI1 family.</text>
</comment>
<feature type="transmembrane region" description="Helical" evidence="6">
    <location>
        <begin position="157"/>
        <end position="179"/>
    </location>
</feature>
<dbReference type="AlphaFoldDB" id="A0A8K1C2C6"/>
<gene>
    <name evidence="7" type="ORF">Poli38472_013085</name>
</gene>
<name>A0A8K1C2C6_PYTOL</name>
<keyword evidence="8" id="KW-1185">Reference proteome</keyword>
<evidence type="ECO:0000256" key="5">
    <source>
        <dbReference type="ARBA" id="ARBA00023136"/>
    </source>
</evidence>
<accession>A0A8K1C2C6</accession>
<keyword evidence="3 6" id="KW-0812">Transmembrane</keyword>
<evidence type="ECO:0000256" key="4">
    <source>
        <dbReference type="ARBA" id="ARBA00022989"/>
    </source>
</evidence>
<feature type="transmembrane region" description="Helical" evidence="6">
    <location>
        <begin position="71"/>
        <end position="89"/>
    </location>
</feature>
<keyword evidence="4 6" id="KW-1133">Transmembrane helix</keyword>
<comment type="caution">
    <text evidence="7">The sequence shown here is derived from an EMBL/GenBank/DDBJ whole genome shotgun (WGS) entry which is preliminary data.</text>
</comment>
<feature type="transmembrane region" description="Helical" evidence="6">
    <location>
        <begin position="101"/>
        <end position="123"/>
    </location>
</feature>
<dbReference type="PANTHER" id="PTHR23291">
    <property type="entry name" value="BAX INHIBITOR-RELATED"/>
    <property type="match status" value="1"/>
</dbReference>
<evidence type="ECO:0000256" key="1">
    <source>
        <dbReference type="ARBA" id="ARBA00004141"/>
    </source>
</evidence>
<dbReference type="InterPro" id="IPR006214">
    <property type="entry name" value="Bax_inhibitor_1-related"/>
</dbReference>
<evidence type="ECO:0000313" key="7">
    <source>
        <dbReference type="EMBL" id="TMW55194.1"/>
    </source>
</evidence>
<organism evidence="7 8">
    <name type="scientific">Pythium oligandrum</name>
    <name type="common">Mycoparasitic fungus</name>
    <dbReference type="NCBI Taxonomy" id="41045"/>
    <lineage>
        <taxon>Eukaryota</taxon>
        <taxon>Sar</taxon>
        <taxon>Stramenopiles</taxon>
        <taxon>Oomycota</taxon>
        <taxon>Peronosporomycetes</taxon>
        <taxon>Pythiales</taxon>
        <taxon>Pythiaceae</taxon>
        <taxon>Pythium</taxon>
    </lineage>
</organism>
<dbReference type="EMBL" id="SPLM01000148">
    <property type="protein sequence ID" value="TMW55194.1"/>
    <property type="molecule type" value="Genomic_DNA"/>
</dbReference>
<feature type="transmembrane region" description="Helical" evidence="6">
    <location>
        <begin position="39"/>
        <end position="59"/>
    </location>
</feature>
<dbReference type="OrthoDB" id="1277691at2759"/>
<dbReference type="GO" id="GO:0016020">
    <property type="term" value="C:membrane"/>
    <property type="evidence" value="ECO:0007669"/>
    <property type="project" value="UniProtKB-SubCell"/>
</dbReference>
<dbReference type="PANTHER" id="PTHR23291:SF32">
    <property type="entry name" value="BAX INHIBITOR 1"/>
    <property type="match status" value="1"/>
</dbReference>
<feature type="transmembrane region" description="Helical" evidence="6">
    <location>
        <begin position="185"/>
        <end position="203"/>
    </location>
</feature>
<comment type="subcellular location">
    <subcellularLocation>
        <location evidence="1">Membrane</location>
        <topology evidence="1">Multi-pass membrane protein</topology>
    </subcellularLocation>
</comment>
<keyword evidence="5 6" id="KW-0472">Membrane</keyword>
<protein>
    <recommendedName>
        <fullName evidence="9">Bax inhibitor 1</fullName>
    </recommendedName>
</protein>
<feature type="transmembrane region" description="Helical" evidence="6">
    <location>
        <begin position="129"/>
        <end position="150"/>
    </location>
</feature>
<evidence type="ECO:0000313" key="8">
    <source>
        <dbReference type="Proteomes" id="UP000794436"/>
    </source>
</evidence>
<feature type="transmembrane region" description="Helical" evidence="6">
    <location>
        <begin position="224"/>
        <end position="242"/>
    </location>
</feature>
<dbReference type="Proteomes" id="UP000794436">
    <property type="component" value="Unassembled WGS sequence"/>
</dbReference>
<evidence type="ECO:0008006" key="9">
    <source>
        <dbReference type="Google" id="ProtNLM"/>
    </source>
</evidence>
<sequence>MFDATSSAFSSATQLNWDLQAMLKTSGISYDVQQHLVNVYAMLSASVVCCALSCASVIWLSPSPLFVAENIGWLSLLNTLMMTAGIVWLHMEPVYNKAKRFMILMMISATMGITLSALVAITLEIDPSILVTAFLITTTVFLCFSGSAMFATRRSYLYLGGLLSSALSVMVLMNLFNYFFRSVMIDNALLYGGLVVFCAYVMFDTQMIIERASLGDKDAIKHSLDLFLDFVGIFVRIVVILLKNKQKKDEEDKRSRR</sequence>
<evidence type="ECO:0000256" key="6">
    <source>
        <dbReference type="RuleBase" id="RU004379"/>
    </source>
</evidence>